<feature type="region of interest" description="Disordered" evidence="2">
    <location>
        <begin position="249"/>
        <end position="289"/>
    </location>
</feature>
<dbReference type="EMBL" id="KV014454">
    <property type="protein sequence ID" value="KZV22119.1"/>
    <property type="molecule type" value="Genomic_DNA"/>
</dbReference>
<feature type="region of interest" description="Disordered" evidence="2">
    <location>
        <begin position="182"/>
        <end position="232"/>
    </location>
</feature>
<dbReference type="PANTHER" id="PTHR31471">
    <property type="entry name" value="OS02G0116800 PROTEIN"/>
    <property type="match status" value="1"/>
</dbReference>
<dbReference type="Proteomes" id="UP000250235">
    <property type="component" value="Unassembled WGS sequence"/>
</dbReference>
<sequence>MRKYSGSFRHSGAYTSPGTPEYGGTVDEGSKGWSSERVPLPASGAGRRHISAAALIPFNSGRALPSKWDDAERWITSPISGHGFVNISAAQSQRHLKSKSGPLGSPGLAYLSNYSPTMDGGSVHNFMGNSPLTTGVLVPEGLSIQYDARIAEKYDSLYPGNNIDQGTIVPGMSDVLVETTFPASQGASQGDRLDRTEEEDGLISPAVSRRDMATQMSPDGSTHSSAKGRLSYSILPSSGSGLKYQVSAKDEVRDVQVDKGTSTDRDPKKQGQRKMKDSTDIENLPSPWSGTEARKNIRLQREEAKISAWENLQKAKSEAAIQKLEMKLNKIRSDSMDKILKELETSQSRAQTMRNSLLENQTPPASIFARMRSFSHYFLCHRT</sequence>
<evidence type="ECO:0000256" key="1">
    <source>
        <dbReference type="ARBA" id="ARBA00005711"/>
    </source>
</evidence>
<dbReference type="Pfam" id="PF03763">
    <property type="entry name" value="Remorin_C"/>
    <property type="match status" value="1"/>
</dbReference>
<dbReference type="PANTHER" id="PTHR31471:SF2">
    <property type="entry name" value="REMORIN FAMILY PROTEIN"/>
    <property type="match status" value="1"/>
</dbReference>
<keyword evidence="5" id="KW-1185">Reference proteome</keyword>
<accession>A0A2Z7ARV3</accession>
<organism evidence="4 5">
    <name type="scientific">Dorcoceras hygrometricum</name>
    <dbReference type="NCBI Taxonomy" id="472368"/>
    <lineage>
        <taxon>Eukaryota</taxon>
        <taxon>Viridiplantae</taxon>
        <taxon>Streptophyta</taxon>
        <taxon>Embryophyta</taxon>
        <taxon>Tracheophyta</taxon>
        <taxon>Spermatophyta</taxon>
        <taxon>Magnoliopsida</taxon>
        <taxon>eudicotyledons</taxon>
        <taxon>Gunneridae</taxon>
        <taxon>Pentapetalae</taxon>
        <taxon>asterids</taxon>
        <taxon>lamiids</taxon>
        <taxon>Lamiales</taxon>
        <taxon>Gesneriaceae</taxon>
        <taxon>Didymocarpoideae</taxon>
        <taxon>Trichosporeae</taxon>
        <taxon>Loxocarpinae</taxon>
        <taxon>Dorcoceras</taxon>
    </lineage>
</organism>
<feature type="domain" description="Remorin C-terminal" evidence="3">
    <location>
        <begin position="288"/>
        <end position="362"/>
    </location>
</feature>
<dbReference type="AlphaFoldDB" id="A0A2Z7ARV3"/>
<feature type="compositionally biased region" description="Polar residues" evidence="2">
    <location>
        <begin position="214"/>
        <end position="225"/>
    </location>
</feature>
<evidence type="ECO:0000256" key="2">
    <source>
        <dbReference type="SAM" id="MobiDB-lite"/>
    </source>
</evidence>
<comment type="similarity">
    <text evidence="1">Belongs to the remorin family.</text>
</comment>
<name>A0A2Z7ARV3_9LAMI</name>
<gene>
    <name evidence="4" type="ORF">F511_11647</name>
</gene>
<feature type="region of interest" description="Disordered" evidence="2">
    <location>
        <begin position="1"/>
        <end position="40"/>
    </location>
</feature>
<proteinExistence type="inferred from homology"/>
<evidence type="ECO:0000313" key="5">
    <source>
        <dbReference type="Proteomes" id="UP000250235"/>
    </source>
</evidence>
<dbReference type="OrthoDB" id="648416at2759"/>
<protein>
    <recommendedName>
        <fullName evidence="3">Remorin C-terminal domain-containing protein</fullName>
    </recommendedName>
</protein>
<dbReference type="InterPro" id="IPR005516">
    <property type="entry name" value="Remorin_C"/>
</dbReference>
<evidence type="ECO:0000313" key="4">
    <source>
        <dbReference type="EMBL" id="KZV22119.1"/>
    </source>
</evidence>
<feature type="compositionally biased region" description="Basic and acidic residues" evidence="2">
    <location>
        <begin position="249"/>
        <end position="279"/>
    </location>
</feature>
<reference evidence="4 5" key="1">
    <citation type="journal article" date="2015" name="Proc. Natl. Acad. Sci. U.S.A.">
        <title>The resurrection genome of Boea hygrometrica: A blueprint for survival of dehydration.</title>
        <authorList>
            <person name="Xiao L."/>
            <person name="Yang G."/>
            <person name="Zhang L."/>
            <person name="Yang X."/>
            <person name="Zhao S."/>
            <person name="Ji Z."/>
            <person name="Zhou Q."/>
            <person name="Hu M."/>
            <person name="Wang Y."/>
            <person name="Chen M."/>
            <person name="Xu Y."/>
            <person name="Jin H."/>
            <person name="Xiao X."/>
            <person name="Hu G."/>
            <person name="Bao F."/>
            <person name="Hu Y."/>
            <person name="Wan P."/>
            <person name="Li L."/>
            <person name="Deng X."/>
            <person name="Kuang T."/>
            <person name="Xiang C."/>
            <person name="Zhu J.K."/>
            <person name="Oliver M.J."/>
            <person name="He Y."/>
        </authorList>
    </citation>
    <scope>NUCLEOTIDE SEQUENCE [LARGE SCALE GENOMIC DNA]</scope>
    <source>
        <strain evidence="5">cv. XS01</strain>
    </source>
</reference>
<evidence type="ECO:0000259" key="3">
    <source>
        <dbReference type="Pfam" id="PF03763"/>
    </source>
</evidence>